<dbReference type="Pfam" id="PF04548">
    <property type="entry name" value="AIG1"/>
    <property type="match status" value="3"/>
</dbReference>
<dbReference type="PANTHER" id="PTHR10903:SF107">
    <property type="entry name" value="GTPASE IMAP FAMILY MEMBER 4-LIKE-RELATED"/>
    <property type="match status" value="1"/>
</dbReference>
<protein>
    <recommendedName>
        <fullName evidence="4">AIG1-type G domain-containing protein</fullName>
    </recommendedName>
</protein>
<feature type="domain" description="AIG1-type G" evidence="4">
    <location>
        <begin position="157"/>
        <end position="358"/>
    </location>
</feature>
<accession>A0AAQ4QSD4</accession>
<dbReference type="Proteomes" id="UP000007635">
    <property type="component" value="Chromosome XI"/>
</dbReference>
<dbReference type="InterPro" id="IPR027417">
    <property type="entry name" value="P-loop_NTPase"/>
</dbReference>
<name>A0AAQ4QSD4_GASAC</name>
<dbReference type="Gene3D" id="3.40.50.300">
    <property type="entry name" value="P-loop containing nucleotide triphosphate hydrolases"/>
    <property type="match status" value="3"/>
</dbReference>
<dbReference type="PROSITE" id="PS51720">
    <property type="entry name" value="G_AIG1"/>
    <property type="match status" value="2"/>
</dbReference>
<evidence type="ECO:0000313" key="6">
    <source>
        <dbReference type="Proteomes" id="UP000007635"/>
    </source>
</evidence>
<keyword evidence="3" id="KW-0342">GTP-binding</keyword>
<evidence type="ECO:0000259" key="4">
    <source>
        <dbReference type="PROSITE" id="PS51720"/>
    </source>
</evidence>
<evidence type="ECO:0000256" key="3">
    <source>
        <dbReference type="ARBA" id="ARBA00023134"/>
    </source>
</evidence>
<sequence>MCPPGPHAFLLVIRVGSPFPEIFKRSLEEHLQLFPKRVFDHTILLFTAKSPVTDKMLEKEIKRWPALQEILKQCGNRKHVFNISEREDRTQVTTLFKKIEEMVAKRAGGHYSIDSCDGHFPSEEMKAMVGRASERIAKVQTRRRELKALIEGGKTPPKHLKMVMVGAQWSAKSSAGNTILRKQAFAVDHNRTTKICEMSHSMVADRLLTVVDSPGWYYNNTLHDTCKMDKAEIENIMHLCPPGPHAVLLVVGLASAFNASYWQAVQQHMRLFKDEVWNHTIVLFTRGDWLGRKTVEERIESEEGLQWLVEKCGNMYHVLDNTKRDDEAQVTELLEKIEEMWAGNKAPLYEVDLGRAEEMEARKTAKGAMAKRIRKTSQRQDRILRELFRGERQSITDVRVVLVGRKDSGKSMVGNWILSEELFDSTWMKKEFQNQRGTTTCVKHEGNTSGVNFSVVEAPGWSRDLTVPDMIREEVKRGVSMCSPGPHTFLIAVPLSQSFTKADYEAVVEVLTPFGERVWRHCMVMFTWAEWLNNRSIEEHIAAEGKALRKLVEQCGFRYHAASGARFVYPFPINELYQKMLVMMTRNKGHYFAAEVKKKKPMANWQEEWNRREQELIDRMLKAVAQEPDEPLLPPVKMTASSNGAFLPNFSRYRDVWSPKARHWVSEWLTIGAVNSEGTSGIGSMTASYAGKLENDPLMTTFFHRKRRNEVRSSPRQILHRRPTEALSLSKTEVAYTSRQNVRVMGHTIQYRTHNTV</sequence>
<dbReference type="InterPro" id="IPR006703">
    <property type="entry name" value="G_AIG1"/>
</dbReference>
<reference evidence="5" key="2">
    <citation type="submission" date="2025-08" db="UniProtKB">
        <authorList>
            <consortium name="Ensembl"/>
        </authorList>
    </citation>
    <scope>IDENTIFICATION</scope>
</reference>
<evidence type="ECO:0000256" key="1">
    <source>
        <dbReference type="ARBA" id="ARBA00008535"/>
    </source>
</evidence>
<dbReference type="GO" id="GO:0005525">
    <property type="term" value="F:GTP binding"/>
    <property type="evidence" value="ECO:0007669"/>
    <property type="project" value="UniProtKB-KW"/>
</dbReference>
<dbReference type="Ensembl" id="ENSGACT00000045905.1">
    <property type="protein sequence ID" value="ENSGACP00000052991.1"/>
    <property type="gene ID" value="ENSGACG00000032947.1"/>
</dbReference>
<keyword evidence="2" id="KW-0547">Nucleotide-binding</keyword>
<feature type="domain" description="AIG1-type G" evidence="4">
    <location>
        <begin position="395"/>
        <end position="601"/>
    </location>
</feature>
<dbReference type="FunFam" id="3.40.50.300:FF:001809">
    <property type="entry name" value="Si:ch1073-365p7.2"/>
    <property type="match status" value="1"/>
</dbReference>
<evidence type="ECO:0000313" key="5">
    <source>
        <dbReference type="Ensembl" id="ENSGACP00000052991.1"/>
    </source>
</evidence>
<dbReference type="SUPFAM" id="SSF52540">
    <property type="entry name" value="P-loop containing nucleoside triphosphate hydrolases"/>
    <property type="match status" value="2"/>
</dbReference>
<keyword evidence="6" id="KW-1185">Reference proteome</keyword>
<reference evidence="5 6" key="1">
    <citation type="journal article" date="2021" name="G3 (Bethesda)">
        <title>Improved contiguity of the threespine stickleback genome using long-read sequencing.</title>
        <authorList>
            <person name="Nath S."/>
            <person name="Shaw D.E."/>
            <person name="White M.A."/>
        </authorList>
    </citation>
    <scope>NUCLEOTIDE SEQUENCE [LARGE SCALE GENOMIC DNA]</scope>
    <source>
        <strain evidence="5 6">Lake Benthic</strain>
    </source>
</reference>
<proteinExistence type="inferred from homology"/>
<dbReference type="PANTHER" id="PTHR10903">
    <property type="entry name" value="GTPASE, IMAP FAMILY MEMBER-RELATED"/>
    <property type="match status" value="1"/>
</dbReference>
<organism evidence="5 6">
    <name type="scientific">Gasterosteus aculeatus aculeatus</name>
    <name type="common">three-spined stickleback</name>
    <dbReference type="NCBI Taxonomy" id="481459"/>
    <lineage>
        <taxon>Eukaryota</taxon>
        <taxon>Metazoa</taxon>
        <taxon>Chordata</taxon>
        <taxon>Craniata</taxon>
        <taxon>Vertebrata</taxon>
        <taxon>Euteleostomi</taxon>
        <taxon>Actinopterygii</taxon>
        <taxon>Neopterygii</taxon>
        <taxon>Teleostei</taxon>
        <taxon>Neoteleostei</taxon>
        <taxon>Acanthomorphata</taxon>
        <taxon>Eupercaria</taxon>
        <taxon>Perciformes</taxon>
        <taxon>Cottioidei</taxon>
        <taxon>Gasterosteales</taxon>
        <taxon>Gasterosteidae</taxon>
        <taxon>Gasterosteus</taxon>
    </lineage>
</organism>
<reference evidence="5" key="3">
    <citation type="submission" date="2025-09" db="UniProtKB">
        <authorList>
            <consortium name="Ensembl"/>
        </authorList>
    </citation>
    <scope>IDENTIFICATION</scope>
</reference>
<comment type="similarity">
    <text evidence="1">Belongs to the TRAFAC class TrmE-Era-EngA-EngB-Septin-like GTPase superfamily. AIG1/Toc34/Toc159-like paraseptin GTPase family. IAN subfamily.</text>
</comment>
<dbReference type="InterPro" id="IPR045058">
    <property type="entry name" value="GIMA/IAN/Toc"/>
</dbReference>
<dbReference type="GeneTree" id="ENSGT00940000162556"/>
<dbReference type="AlphaFoldDB" id="A0AAQ4QSD4"/>
<evidence type="ECO:0000256" key="2">
    <source>
        <dbReference type="ARBA" id="ARBA00022741"/>
    </source>
</evidence>